<comment type="caution">
    <text evidence="1">The sequence shown here is derived from an EMBL/GenBank/DDBJ whole genome shotgun (WGS) entry which is preliminary data.</text>
</comment>
<name>A0A1G2B4A8_9BACT</name>
<dbReference type="EMBL" id="MHKD01000022">
    <property type="protein sequence ID" value="OGY83057.1"/>
    <property type="molecule type" value="Genomic_DNA"/>
</dbReference>
<dbReference type="AlphaFoldDB" id="A0A1G2B4A8"/>
<protein>
    <submittedName>
        <fullName evidence="1">Uncharacterized protein</fullName>
    </submittedName>
</protein>
<evidence type="ECO:0000313" key="2">
    <source>
        <dbReference type="Proteomes" id="UP000176952"/>
    </source>
</evidence>
<gene>
    <name evidence="1" type="ORF">A3F54_04485</name>
</gene>
<sequence>MSIDIFYSAFSASQADALWKYFAADLEHIYQQAQYYRIKSEVDAVSNTAQAPTRETYKKNMRELRHEIFNFFEKKGYYPPRLGSWKPAMENDEGGESFMEYLLSYGCVYAPGSKSTDKNADYLMLRRDAPELEEYYEQKKAEYWNIFTEESKRATERATQRLGKKCIEPQAGNERQQKLGYSPMGDILFGEKKPTKTKILQALKFFDLAYGSVGPSYFLEDPAAEEPALKAINKVMGKTQNQKLPDRGTWIQFFTTINNNIMTRVVSDVAAEFSWSYDEAYDITKGYLQGVRQLVQKLQENKDAFILSHYSGVYEVEPQSAEIFMIKRAQEHYQTHQQLIKKYIASSQAT</sequence>
<evidence type="ECO:0000313" key="1">
    <source>
        <dbReference type="EMBL" id="OGY83057.1"/>
    </source>
</evidence>
<accession>A0A1G2B4A8</accession>
<dbReference type="STRING" id="1798542.A3F54_04485"/>
<dbReference type="Proteomes" id="UP000176952">
    <property type="component" value="Unassembled WGS sequence"/>
</dbReference>
<proteinExistence type="predicted"/>
<reference evidence="1 2" key="1">
    <citation type="journal article" date="2016" name="Nat. Commun.">
        <title>Thousands of microbial genomes shed light on interconnected biogeochemical processes in an aquifer system.</title>
        <authorList>
            <person name="Anantharaman K."/>
            <person name="Brown C.T."/>
            <person name="Hug L.A."/>
            <person name="Sharon I."/>
            <person name="Castelle C.J."/>
            <person name="Probst A.J."/>
            <person name="Thomas B.C."/>
            <person name="Singh A."/>
            <person name="Wilkins M.J."/>
            <person name="Karaoz U."/>
            <person name="Brodie E.L."/>
            <person name="Williams K.H."/>
            <person name="Hubbard S.S."/>
            <person name="Banfield J.F."/>
        </authorList>
    </citation>
    <scope>NUCLEOTIDE SEQUENCE [LARGE SCALE GENOMIC DNA]</scope>
</reference>
<organism evidence="1 2">
    <name type="scientific">Candidatus Kerfeldbacteria bacterium RIFCSPHIGHO2_12_FULL_48_17</name>
    <dbReference type="NCBI Taxonomy" id="1798542"/>
    <lineage>
        <taxon>Bacteria</taxon>
        <taxon>Candidatus Kerfeldiibacteriota</taxon>
    </lineage>
</organism>